<keyword evidence="3" id="KW-1185">Reference proteome</keyword>
<proteinExistence type="predicted"/>
<organism evidence="2 3">
    <name type="scientific">Actibacterium mucosum KCTC 23349</name>
    <dbReference type="NCBI Taxonomy" id="1454373"/>
    <lineage>
        <taxon>Bacteria</taxon>
        <taxon>Pseudomonadati</taxon>
        <taxon>Pseudomonadota</taxon>
        <taxon>Alphaproteobacteria</taxon>
        <taxon>Rhodobacterales</taxon>
        <taxon>Roseobacteraceae</taxon>
        <taxon>Actibacterium</taxon>
    </lineage>
</organism>
<dbReference type="STRING" id="1454373.ACMU_09875"/>
<comment type="caution">
    <text evidence="2">The sequence shown here is derived from an EMBL/GenBank/DDBJ whole genome shotgun (WGS) entry which is preliminary data.</text>
</comment>
<gene>
    <name evidence="2" type="ORF">ACMU_09875</name>
</gene>
<feature type="transmembrane region" description="Helical" evidence="1">
    <location>
        <begin position="68"/>
        <end position="86"/>
    </location>
</feature>
<keyword evidence="1" id="KW-0472">Membrane</keyword>
<reference evidence="2 3" key="1">
    <citation type="submission" date="2014-03" db="EMBL/GenBank/DDBJ databases">
        <title>Draft Genome Sequence of Actibacterium mucosum KCTC 23349, a Marine Alphaproteobacterium with Complex Ionic Requirements Isolated from Mediterranean Seawater at Malvarrosa Beach, Valencia, Spain.</title>
        <authorList>
            <person name="Arahal D.R."/>
            <person name="Shao Z."/>
            <person name="Lai Q."/>
            <person name="Pujalte M.J."/>
        </authorList>
    </citation>
    <scope>NUCLEOTIDE SEQUENCE [LARGE SCALE GENOMIC DNA]</scope>
    <source>
        <strain evidence="2 3">KCTC 23349</strain>
    </source>
</reference>
<evidence type="ECO:0000313" key="3">
    <source>
        <dbReference type="Proteomes" id="UP000026249"/>
    </source>
</evidence>
<feature type="transmembrane region" description="Helical" evidence="1">
    <location>
        <begin position="34"/>
        <end position="56"/>
    </location>
</feature>
<evidence type="ECO:0000313" key="2">
    <source>
        <dbReference type="EMBL" id="KAJ56057.1"/>
    </source>
</evidence>
<dbReference type="RefSeq" id="WP_035258219.1">
    <property type="nucleotide sequence ID" value="NZ_JFKE01000003.1"/>
</dbReference>
<dbReference type="EMBL" id="JFKE01000003">
    <property type="protein sequence ID" value="KAJ56057.1"/>
    <property type="molecule type" value="Genomic_DNA"/>
</dbReference>
<dbReference type="Proteomes" id="UP000026249">
    <property type="component" value="Unassembled WGS sequence"/>
</dbReference>
<accession>A0A037ZKH5</accession>
<evidence type="ECO:0000256" key="1">
    <source>
        <dbReference type="SAM" id="Phobius"/>
    </source>
</evidence>
<feature type="transmembrane region" description="Helical" evidence="1">
    <location>
        <begin position="92"/>
        <end position="109"/>
    </location>
</feature>
<keyword evidence="1" id="KW-0812">Transmembrane</keyword>
<dbReference type="AlphaFoldDB" id="A0A037ZKH5"/>
<sequence length="151" mass="16786">MGYVVACLYAPWGVAVMFADEMFAEPGQLKSISILFTGLSLIPFGLVICLAPAVVMRSMLATYKPYQLWKFAVSGALVGSVVGLLFVFENVIVLAVLVLNGAICGMFWFQVEQWARKWRLAWMIEKQATNPGWQGTLSEELKRAQQKGFVD</sequence>
<name>A0A037ZKH5_9RHOB</name>
<protein>
    <submittedName>
        <fullName evidence="2">Uncharacterized protein</fullName>
    </submittedName>
</protein>
<keyword evidence="1" id="KW-1133">Transmembrane helix</keyword>